<reference evidence="2" key="1">
    <citation type="submission" date="2022-11" db="UniProtKB">
        <authorList>
            <consortium name="WormBaseParasite"/>
        </authorList>
    </citation>
    <scope>IDENTIFICATION</scope>
</reference>
<name>A0A915LJA6_MELJA</name>
<sequence>MMQRLMDVDVAAIVVSAVLAAALAVAVCGGGGGKRKRRSIQMSNGVPFPRLNFPISSATTVEGALPLPLPPQPPPTILQPQIPAAYTAPRLLPPPFFRAPSLLPPPPILPNVLSPPIVQTAPIVPPPKILQPDVSNPPTQVQLIPLAMCAMPCRKKLMSPAMTRNTCCNGDYCDIDCCSDDC</sequence>
<keyword evidence="1" id="KW-1185">Reference proteome</keyword>
<dbReference type="AlphaFoldDB" id="A0A915LJA6"/>
<dbReference type="Proteomes" id="UP000887561">
    <property type="component" value="Unplaced"/>
</dbReference>
<proteinExistence type="predicted"/>
<dbReference type="WBParaSite" id="scaffold13072_cov147.g16677">
    <property type="protein sequence ID" value="scaffold13072_cov147.g16677"/>
    <property type="gene ID" value="scaffold13072_cov147.g16677"/>
</dbReference>
<accession>A0A915LJA6</accession>
<organism evidence="1 2">
    <name type="scientific">Meloidogyne javanica</name>
    <name type="common">Root-knot nematode worm</name>
    <dbReference type="NCBI Taxonomy" id="6303"/>
    <lineage>
        <taxon>Eukaryota</taxon>
        <taxon>Metazoa</taxon>
        <taxon>Ecdysozoa</taxon>
        <taxon>Nematoda</taxon>
        <taxon>Chromadorea</taxon>
        <taxon>Rhabditida</taxon>
        <taxon>Tylenchina</taxon>
        <taxon>Tylenchomorpha</taxon>
        <taxon>Tylenchoidea</taxon>
        <taxon>Meloidogynidae</taxon>
        <taxon>Meloidogyninae</taxon>
        <taxon>Meloidogyne</taxon>
        <taxon>Meloidogyne incognita group</taxon>
    </lineage>
</organism>
<protein>
    <submittedName>
        <fullName evidence="2">Uncharacterized protein</fullName>
    </submittedName>
</protein>
<evidence type="ECO:0000313" key="2">
    <source>
        <dbReference type="WBParaSite" id="scaffold13072_cov147.g16677"/>
    </source>
</evidence>
<evidence type="ECO:0000313" key="1">
    <source>
        <dbReference type="Proteomes" id="UP000887561"/>
    </source>
</evidence>